<dbReference type="eggNOG" id="KOG1339">
    <property type="taxonomic scope" value="Eukaryota"/>
</dbReference>
<keyword evidence="6 10" id="KW-0378">Hydrolase</keyword>
<dbReference type="Pfam" id="PF14543">
    <property type="entry name" value="TAXi_N"/>
    <property type="match status" value="1"/>
</dbReference>
<evidence type="ECO:0000256" key="7">
    <source>
        <dbReference type="ARBA" id="ARBA00068871"/>
    </source>
</evidence>
<dbReference type="Proteomes" id="UP000017836">
    <property type="component" value="Unassembled WGS sequence"/>
</dbReference>
<dbReference type="GO" id="GO:0006508">
    <property type="term" value="P:proteolysis"/>
    <property type="evidence" value="ECO:0007669"/>
    <property type="project" value="UniProtKB-KW"/>
</dbReference>
<accession>U5D7G0</accession>
<dbReference type="InterPro" id="IPR001969">
    <property type="entry name" value="Aspartic_peptidase_AS"/>
</dbReference>
<dbReference type="HOGENOM" id="CLU_005738_3_0_1"/>
<dbReference type="Gramene" id="ERN18165">
    <property type="protein sequence ID" value="ERN18165"/>
    <property type="gene ID" value="AMTR_s00054p00157640"/>
</dbReference>
<dbReference type="InterPro" id="IPR032861">
    <property type="entry name" value="TAXi_N"/>
</dbReference>
<dbReference type="Gene3D" id="2.40.70.10">
    <property type="entry name" value="Acid Proteases"/>
    <property type="match status" value="2"/>
</dbReference>
<protein>
    <recommendedName>
        <fullName evidence="7">Aspartic proteinase Asp1</fullName>
    </recommendedName>
    <alternativeName>
        <fullName evidence="8">Nucellin-like protein</fullName>
    </alternativeName>
</protein>
<comment type="similarity">
    <text evidence="1 10">Belongs to the peptidase A1 family.</text>
</comment>
<evidence type="ECO:0000256" key="1">
    <source>
        <dbReference type="ARBA" id="ARBA00007447"/>
    </source>
</evidence>
<evidence type="ECO:0000256" key="8">
    <source>
        <dbReference type="ARBA" id="ARBA00077656"/>
    </source>
</evidence>
<keyword evidence="4" id="KW-0677">Repeat</keyword>
<dbReference type="PROSITE" id="PS00141">
    <property type="entry name" value="ASP_PROTEASE"/>
    <property type="match status" value="1"/>
</dbReference>
<dbReference type="GO" id="GO:0004190">
    <property type="term" value="F:aspartic-type endopeptidase activity"/>
    <property type="evidence" value="ECO:0007669"/>
    <property type="project" value="UniProtKB-KW"/>
</dbReference>
<sequence length="406" mass="45192">VYYVSIDIGNPPKPYFLHVDTGSDLTWLQCDAPCRSCSKGPHPFYRPTKNKLVSCKDPLCISLKSLRSYPCDDPTQQCDYEIEYADHGSSLGVLVRDSFHIRITNGSLIHRHLAFGCGYDQQGSQATSTTDGILGLRNSDSGIVSQFWNQGVIRNVIGHCIDGQLGRGYLFLGDDLVPSSGMTWVPMTQSYLRKYYSPGCANILFGRDVLSDRYFDVIFDSGTSFTYFTSLAYQALISRLRKDLAKTSLKELPIGPHSTLPLCWRGTKAFKSLSEIKGYFKPLVMNFKNGKRARFEISPEGFLIITSQGNVCLGILNGSEVGLLDHILIGDISLHGYLVVYDNENHQIGWVPQNCNRLPKLEGNGFGDLFSRPYASDMGIFSGDQLQCPATPTRERSNTSRRKSEG</sequence>
<dbReference type="InterPro" id="IPR033121">
    <property type="entry name" value="PEPTIDASE_A1"/>
</dbReference>
<dbReference type="InterPro" id="IPR032799">
    <property type="entry name" value="TAXi_C"/>
</dbReference>
<evidence type="ECO:0000256" key="5">
    <source>
        <dbReference type="ARBA" id="ARBA00022750"/>
    </source>
</evidence>
<keyword evidence="3" id="KW-0732">Signal</keyword>
<organism evidence="13 14">
    <name type="scientific">Amborella trichopoda</name>
    <dbReference type="NCBI Taxonomy" id="13333"/>
    <lineage>
        <taxon>Eukaryota</taxon>
        <taxon>Viridiplantae</taxon>
        <taxon>Streptophyta</taxon>
        <taxon>Embryophyta</taxon>
        <taxon>Tracheophyta</taxon>
        <taxon>Spermatophyta</taxon>
        <taxon>Magnoliopsida</taxon>
        <taxon>Amborellales</taxon>
        <taxon>Amborellaceae</taxon>
        <taxon>Amborella</taxon>
    </lineage>
</organism>
<evidence type="ECO:0000256" key="2">
    <source>
        <dbReference type="ARBA" id="ARBA00022670"/>
    </source>
</evidence>
<dbReference type="InterPro" id="IPR021109">
    <property type="entry name" value="Peptidase_aspartic_dom_sf"/>
</dbReference>
<dbReference type="FunFam" id="2.40.70.10:FF:000015">
    <property type="entry name" value="Aspartyl protease family protein"/>
    <property type="match status" value="1"/>
</dbReference>
<feature type="non-terminal residue" evidence="13">
    <location>
        <position position="1"/>
    </location>
</feature>
<dbReference type="EMBL" id="KI392271">
    <property type="protein sequence ID" value="ERN18165.1"/>
    <property type="molecule type" value="Genomic_DNA"/>
</dbReference>
<dbReference type="InterPro" id="IPR001461">
    <property type="entry name" value="Aspartic_peptidase_A1"/>
</dbReference>
<feature type="domain" description="Peptidase A1" evidence="12">
    <location>
        <begin position="2"/>
        <end position="351"/>
    </location>
</feature>
<feature type="active site" evidence="9">
    <location>
        <position position="20"/>
    </location>
</feature>
<dbReference type="PANTHER" id="PTHR13683">
    <property type="entry name" value="ASPARTYL PROTEASES"/>
    <property type="match status" value="1"/>
</dbReference>
<dbReference type="PRINTS" id="PR00792">
    <property type="entry name" value="PEPSIN"/>
</dbReference>
<dbReference type="MEROPS" id="A01.A27"/>
<evidence type="ECO:0000256" key="4">
    <source>
        <dbReference type="ARBA" id="ARBA00022737"/>
    </source>
</evidence>
<keyword evidence="2 10" id="KW-0645">Protease</keyword>
<name>U5D7G0_AMBTC</name>
<proteinExistence type="inferred from homology"/>
<evidence type="ECO:0000313" key="13">
    <source>
        <dbReference type="EMBL" id="ERN18165.1"/>
    </source>
</evidence>
<dbReference type="AlphaFoldDB" id="U5D7G0"/>
<evidence type="ECO:0000313" key="14">
    <source>
        <dbReference type="Proteomes" id="UP000017836"/>
    </source>
</evidence>
<dbReference type="PROSITE" id="PS51767">
    <property type="entry name" value="PEPTIDASE_A1"/>
    <property type="match status" value="1"/>
</dbReference>
<reference evidence="13" key="1">
    <citation type="submission" date="2013-08" db="EMBL/GenBank/DDBJ databases">
        <authorList>
            <person name="Albert V.A."/>
            <person name="Barbazuk W.B."/>
            <person name="Chamala S."/>
            <person name="Chanderbali A.S."/>
            <person name="dePamphilis C.W."/>
            <person name="Der J.P."/>
            <person name="Estill J.C."/>
            <person name="Leebens-Mack J."/>
            <person name="Ma H."/>
            <person name="Palmer J.D."/>
            <person name="Rounsley S."/>
            <person name="Sankoff D."/>
            <person name="Schuster S.C."/>
            <person name="Soltis D.E."/>
            <person name="Soltis P.S."/>
            <person name="Wessler S.R."/>
            <person name="Wing R.A."/>
        </authorList>
    </citation>
    <scope>NUCLEOTIDE SEQUENCE</scope>
    <source>
        <tissue evidence="13">Leaf</tissue>
    </source>
</reference>
<evidence type="ECO:0000256" key="9">
    <source>
        <dbReference type="PIRSR" id="PIRSR601461-1"/>
    </source>
</evidence>
<gene>
    <name evidence="13" type="ORF">AMTR_s00054p00157640</name>
</gene>
<evidence type="ECO:0000256" key="11">
    <source>
        <dbReference type="SAM" id="MobiDB-lite"/>
    </source>
</evidence>
<dbReference type="Pfam" id="PF14541">
    <property type="entry name" value="TAXi_C"/>
    <property type="match status" value="1"/>
</dbReference>
<evidence type="ECO:0000256" key="10">
    <source>
        <dbReference type="RuleBase" id="RU000454"/>
    </source>
</evidence>
<keyword evidence="5 10" id="KW-0064">Aspartyl protease</keyword>
<dbReference type="PANTHER" id="PTHR13683:SF800">
    <property type="entry name" value="EUKARYOTIC ASPARTYL PROTEASE FAMILY PROTEIN"/>
    <property type="match status" value="1"/>
</dbReference>
<evidence type="ECO:0000256" key="3">
    <source>
        <dbReference type="ARBA" id="ARBA00022729"/>
    </source>
</evidence>
<feature type="active site" evidence="9">
    <location>
        <position position="220"/>
    </location>
</feature>
<feature type="compositionally biased region" description="Basic and acidic residues" evidence="11">
    <location>
        <begin position="393"/>
        <end position="406"/>
    </location>
</feature>
<evidence type="ECO:0000256" key="6">
    <source>
        <dbReference type="ARBA" id="ARBA00022801"/>
    </source>
</evidence>
<feature type="region of interest" description="Disordered" evidence="11">
    <location>
        <begin position="387"/>
        <end position="406"/>
    </location>
</feature>
<keyword evidence="14" id="KW-1185">Reference proteome</keyword>
<evidence type="ECO:0000259" key="12">
    <source>
        <dbReference type="PROSITE" id="PS51767"/>
    </source>
</evidence>
<dbReference type="OMA" id="CVDQMCA"/>
<dbReference type="FunFam" id="2.40.70.10:FF:000027">
    <property type="entry name" value="Aspartic proteinase Asp1 isoform A"/>
    <property type="match status" value="1"/>
</dbReference>
<dbReference type="SUPFAM" id="SSF50630">
    <property type="entry name" value="Acid proteases"/>
    <property type="match status" value="1"/>
</dbReference>